<dbReference type="AlphaFoldDB" id="A0A0F9SQM3"/>
<gene>
    <name evidence="1" type="ORF">LCGC14_0422300</name>
</gene>
<evidence type="ECO:0000313" key="1">
    <source>
        <dbReference type="EMBL" id="KKN71320.1"/>
    </source>
</evidence>
<sequence>MENQKTSIQLEVEDANGIAIYKSLLGGEAHHWIAEAYLENPDRHGVGYGKTMPEALEEAIANVEE</sequence>
<organism evidence="1">
    <name type="scientific">marine sediment metagenome</name>
    <dbReference type="NCBI Taxonomy" id="412755"/>
    <lineage>
        <taxon>unclassified sequences</taxon>
        <taxon>metagenomes</taxon>
        <taxon>ecological metagenomes</taxon>
    </lineage>
</organism>
<accession>A0A0F9SQM3</accession>
<reference evidence="1" key="1">
    <citation type="journal article" date="2015" name="Nature">
        <title>Complex archaea that bridge the gap between prokaryotes and eukaryotes.</title>
        <authorList>
            <person name="Spang A."/>
            <person name="Saw J.H."/>
            <person name="Jorgensen S.L."/>
            <person name="Zaremba-Niedzwiedzka K."/>
            <person name="Martijn J."/>
            <person name="Lind A.E."/>
            <person name="van Eijk R."/>
            <person name="Schleper C."/>
            <person name="Guy L."/>
            <person name="Ettema T.J."/>
        </authorList>
    </citation>
    <scope>NUCLEOTIDE SEQUENCE</scope>
</reference>
<name>A0A0F9SQM3_9ZZZZ</name>
<dbReference type="EMBL" id="LAZR01000386">
    <property type="protein sequence ID" value="KKN71320.1"/>
    <property type="molecule type" value="Genomic_DNA"/>
</dbReference>
<comment type="caution">
    <text evidence="1">The sequence shown here is derived from an EMBL/GenBank/DDBJ whole genome shotgun (WGS) entry which is preliminary data.</text>
</comment>
<protein>
    <submittedName>
        <fullName evidence="1">Uncharacterized protein</fullName>
    </submittedName>
</protein>
<proteinExistence type="predicted"/>